<evidence type="ECO:0000313" key="2">
    <source>
        <dbReference type="EMBL" id="BBO23198.1"/>
    </source>
</evidence>
<proteinExistence type="predicted"/>
<dbReference type="Proteomes" id="UP000662873">
    <property type="component" value="Chromosome"/>
</dbReference>
<accession>A0A809R974</accession>
<protein>
    <submittedName>
        <fullName evidence="2">Uncharacterized protein</fullName>
    </submittedName>
</protein>
<dbReference type="KEGG" id="npy:NPRO_07930"/>
<evidence type="ECO:0000313" key="3">
    <source>
        <dbReference type="Proteomes" id="UP000662873"/>
    </source>
</evidence>
<evidence type="ECO:0000256" key="1">
    <source>
        <dbReference type="SAM" id="MobiDB-lite"/>
    </source>
</evidence>
<gene>
    <name evidence="2" type="ORF">NPRO_07930</name>
</gene>
<organism evidence="2 3">
    <name type="scientific">Candidatus Nitrosymbiomonas proteolyticus</name>
    <dbReference type="NCBI Taxonomy" id="2608984"/>
    <lineage>
        <taxon>Bacteria</taxon>
        <taxon>Bacillati</taxon>
        <taxon>Armatimonadota</taxon>
        <taxon>Armatimonadota incertae sedis</taxon>
        <taxon>Candidatus Nitrosymbiomonas</taxon>
    </lineage>
</organism>
<name>A0A809R974_9BACT</name>
<feature type="region of interest" description="Disordered" evidence="1">
    <location>
        <begin position="1"/>
        <end position="24"/>
    </location>
</feature>
<reference evidence="2" key="1">
    <citation type="journal article" name="DNA Res.">
        <title>The physiological potential of anammox bacteria as revealed by their core genome structure.</title>
        <authorList>
            <person name="Okubo T."/>
            <person name="Toyoda A."/>
            <person name="Fukuhara K."/>
            <person name="Uchiyama I."/>
            <person name="Harigaya Y."/>
            <person name="Kuroiwa M."/>
            <person name="Suzuki T."/>
            <person name="Murakami Y."/>
            <person name="Suwa Y."/>
            <person name="Takami H."/>
        </authorList>
    </citation>
    <scope>NUCLEOTIDE SEQUENCE</scope>
    <source>
        <strain evidence="2">317325-2</strain>
    </source>
</reference>
<dbReference type="EMBL" id="AP021858">
    <property type="protein sequence ID" value="BBO23198.1"/>
    <property type="molecule type" value="Genomic_DNA"/>
</dbReference>
<sequence>MSRTAVGAGASTLPGRSATKSSLSIEVPTRSAPFDQEPGFYEPAGLWLYGNVRLLSVNMAMISQACGPPDHAPDELVEIERMAEQSILEGKVLVTGIHSPAHMRAAVVPLRWGAPRILVVSGGFKYHLGGDLKQEPFRAARLWRYQWDERTDLVVSRRAPEKLPTFARHNPTVDRLVRKIVNQELGGCLFGNPEF</sequence>
<dbReference type="AlphaFoldDB" id="A0A809R974"/>